<proteinExistence type="predicted"/>
<dbReference type="InterPro" id="IPR029058">
    <property type="entry name" value="AB_hydrolase_fold"/>
</dbReference>
<name>A0A135UH12_9PEZI</name>
<dbReference type="SUPFAM" id="SSF53474">
    <property type="entry name" value="alpha/beta-Hydrolases"/>
    <property type="match status" value="1"/>
</dbReference>
<dbReference type="Gene3D" id="3.40.50.300">
    <property type="entry name" value="P-loop containing nucleotide triphosphate hydrolases"/>
    <property type="match status" value="1"/>
</dbReference>
<keyword evidence="1" id="KW-0812">Transmembrane</keyword>
<comment type="caution">
    <text evidence="3">The sequence shown here is derived from an EMBL/GenBank/DDBJ whole genome shotgun (WGS) entry which is preliminary data.</text>
</comment>
<feature type="transmembrane region" description="Helical" evidence="1">
    <location>
        <begin position="211"/>
        <end position="230"/>
    </location>
</feature>
<dbReference type="InterPro" id="IPR007111">
    <property type="entry name" value="NACHT_NTPase"/>
</dbReference>
<gene>
    <name evidence="3" type="ORF">CSAL01_11659</name>
</gene>
<dbReference type="SUPFAM" id="SSF52540">
    <property type="entry name" value="P-loop containing nucleoside triphosphate hydrolases"/>
    <property type="match status" value="1"/>
</dbReference>
<dbReference type="OrthoDB" id="427518at2759"/>
<keyword evidence="4" id="KW-1185">Reference proteome</keyword>
<reference evidence="3 4" key="1">
    <citation type="submission" date="2014-02" db="EMBL/GenBank/DDBJ databases">
        <title>The genome sequence of Colletotrichum salicis CBS 607.94.</title>
        <authorList>
            <person name="Baroncelli R."/>
            <person name="Thon M.R."/>
        </authorList>
    </citation>
    <scope>NUCLEOTIDE SEQUENCE [LARGE SCALE GENOMIC DNA]</scope>
    <source>
        <strain evidence="3 4">CBS 607.94</strain>
    </source>
</reference>
<organism evidence="3 4">
    <name type="scientific">Colletotrichum salicis</name>
    <dbReference type="NCBI Taxonomy" id="1209931"/>
    <lineage>
        <taxon>Eukaryota</taxon>
        <taxon>Fungi</taxon>
        <taxon>Dikarya</taxon>
        <taxon>Ascomycota</taxon>
        <taxon>Pezizomycotina</taxon>
        <taxon>Sordariomycetes</taxon>
        <taxon>Hypocreomycetidae</taxon>
        <taxon>Glomerellales</taxon>
        <taxon>Glomerellaceae</taxon>
        <taxon>Colletotrichum</taxon>
        <taxon>Colletotrichum acutatum species complex</taxon>
    </lineage>
</organism>
<dbReference type="STRING" id="1209931.A0A135UH12"/>
<evidence type="ECO:0000313" key="4">
    <source>
        <dbReference type="Proteomes" id="UP000070121"/>
    </source>
</evidence>
<evidence type="ECO:0000259" key="2">
    <source>
        <dbReference type="PROSITE" id="PS50837"/>
    </source>
</evidence>
<dbReference type="InterPro" id="IPR055496">
    <property type="entry name" value="DUF7068"/>
</dbReference>
<dbReference type="Proteomes" id="UP000070121">
    <property type="component" value="Unassembled WGS sequence"/>
</dbReference>
<sequence>MQSAQLATIDPLNTQIPTIQTGSSGKAMTLNREPGPYDSVLIVSAGLILLLLLLAGVASAVFLEPYGHAYTPSTSPITTTTTTTTTTLPAETKAKQHGVQLRQVNPHADENGETEGGIDIIAVHGLDTRSPDTWEFKMEDGHNVNWLQDKDMLPAEVSNTRIFTCDWPAELFETLDAEEDTIQELALRLLAGIQARPSTTKNQRSYKDRPILFVASCLGGIILAKALVMAKNEYLPIRNATRGILFLATPFRGTSFEDVARWAEPGLRTCASIRGRRVASLLGWAKSSTFDLTRLVNVFTQLCNNKNGEGYKVLTFYETGYTNLPAKVPLLSYLLPPSKKQLVSKSSAILDCVPNPLPLKRTHVLMNKFRGPKADDLDYKLVVDKVLAFLEDIRKGTPLEQANTWIREEHYNKKKLEIERLSGDLLPMDQCYINLALIETLRENNSKHKSEDHSLQPSPFSLASRLMVETPHEDSQIELSKLFTPRRQADGQMKEARRILIRGRAGVGKTTLCKKIVHDFIEKEMWQYRFASVLWVPLRNLKTWDGPKYGMTEMLRHIYLQQRPDDASLARALQQHVEDPMSRGNLFILDGLDEVSELLDKQRNPSQFDFLIGLLNQTNVIITTRPHVSLPHDFHKPDLELETIGFRPDQVEEYLKAVTVTTPMIFKKIQSFLQKSPLMRSLVRIPIQLDALCTIWDETLENGRHLETMTQVYQAITERLWKKDIKRLRESQPHLQALSISETESRVEAEIRMLEFLAFSGMHTNLIEFHLAHRDAAFKFIGPKEAREESLPVYETLGRLSFLRTSDGSADPATRSHHFLHLTFQEYFAAKYFVRIWTNEKTLRYFDPNNQRKGYREVSPKVFLGENKYTR</sequence>
<accession>A0A135UH12</accession>
<dbReference type="PANTHER" id="PTHR46312">
    <property type="entry name" value="NACHT DOMAIN-CONTAINING PROTEIN"/>
    <property type="match status" value="1"/>
</dbReference>
<keyword evidence="1" id="KW-0472">Membrane</keyword>
<dbReference type="PANTHER" id="PTHR46312:SF2">
    <property type="entry name" value="NUCLEOTIDE-BINDING OLIGOMERIZATION DOMAIN-CONTAINING PROTEIN 2-LIKE"/>
    <property type="match status" value="1"/>
</dbReference>
<dbReference type="AlphaFoldDB" id="A0A135UH12"/>
<evidence type="ECO:0000313" key="3">
    <source>
        <dbReference type="EMBL" id="KXH59646.1"/>
    </source>
</evidence>
<dbReference type="PROSITE" id="PS50837">
    <property type="entry name" value="NACHT"/>
    <property type="match status" value="1"/>
</dbReference>
<dbReference type="EMBL" id="JFFI01001478">
    <property type="protein sequence ID" value="KXH59646.1"/>
    <property type="molecule type" value="Genomic_DNA"/>
</dbReference>
<keyword evidence="1" id="KW-1133">Transmembrane helix</keyword>
<protein>
    <submittedName>
        <fullName evidence="3">Peptidase C14</fullName>
    </submittedName>
</protein>
<dbReference type="Pfam" id="PF23238">
    <property type="entry name" value="DUF7068"/>
    <property type="match status" value="1"/>
</dbReference>
<dbReference type="Pfam" id="PF05729">
    <property type="entry name" value="NACHT"/>
    <property type="match status" value="1"/>
</dbReference>
<feature type="non-terminal residue" evidence="3">
    <location>
        <position position="871"/>
    </location>
</feature>
<dbReference type="InterPro" id="IPR027417">
    <property type="entry name" value="P-loop_NTPase"/>
</dbReference>
<feature type="domain" description="NACHT" evidence="2">
    <location>
        <begin position="497"/>
        <end position="626"/>
    </location>
</feature>
<evidence type="ECO:0000256" key="1">
    <source>
        <dbReference type="SAM" id="Phobius"/>
    </source>
</evidence>
<feature type="transmembrane region" description="Helical" evidence="1">
    <location>
        <begin position="40"/>
        <end position="63"/>
    </location>
</feature>